<dbReference type="STRING" id="1344418.A0A1D2VN38"/>
<dbReference type="RefSeq" id="XP_020049335.1">
    <property type="nucleotide sequence ID" value="XM_020192686.1"/>
</dbReference>
<keyword evidence="5" id="KW-1185">Reference proteome</keyword>
<dbReference type="Pfam" id="PF04253">
    <property type="entry name" value="TFR_dimer"/>
    <property type="match status" value="1"/>
</dbReference>
<keyword evidence="2" id="KW-0812">Transmembrane</keyword>
<proteinExistence type="predicted"/>
<dbReference type="PANTHER" id="PTHR10404">
    <property type="entry name" value="N-ACETYLATED-ALPHA-LINKED ACIDIC DIPEPTIDASE"/>
    <property type="match status" value="1"/>
</dbReference>
<dbReference type="CDD" id="cd03874">
    <property type="entry name" value="M28_PMSA_TfR_like"/>
    <property type="match status" value="1"/>
</dbReference>
<reference evidence="5" key="1">
    <citation type="submission" date="2016-05" db="EMBL/GenBank/DDBJ databases">
        <title>Comparative genomics of biotechnologically important yeasts.</title>
        <authorList>
            <consortium name="DOE Joint Genome Institute"/>
            <person name="Riley R."/>
            <person name="Haridas S."/>
            <person name="Wolfe K.H."/>
            <person name="Lopes M.R."/>
            <person name="Hittinger C.T."/>
            <person name="Goker M."/>
            <person name="Salamov A."/>
            <person name="Wisecaver J."/>
            <person name="Long T.M."/>
            <person name="Aerts A.L."/>
            <person name="Barry K."/>
            <person name="Choi C."/>
            <person name="Clum A."/>
            <person name="Coughlan A.Y."/>
            <person name="Deshpande S."/>
            <person name="Douglass A.P."/>
            <person name="Hanson S.J."/>
            <person name="Klenk H.-P."/>
            <person name="Labutti K."/>
            <person name="Lapidus A."/>
            <person name="Lindquist E."/>
            <person name="Lipzen A."/>
            <person name="Meier-Kolthoff J.P."/>
            <person name="Ohm R.A."/>
            <person name="Otillar R.P."/>
            <person name="Pangilinan J."/>
            <person name="Peng Y."/>
            <person name="Rokas A."/>
            <person name="Rosa C.A."/>
            <person name="Scheuner C."/>
            <person name="Sibirny A.A."/>
            <person name="Slot J.C."/>
            <person name="Stielow J.B."/>
            <person name="Sun H."/>
            <person name="Kurtzman C.P."/>
            <person name="Blackwell M."/>
            <person name="Grigoriev I.V."/>
            <person name="Jeffries T.W."/>
        </authorList>
    </citation>
    <scope>NUCLEOTIDE SEQUENCE [LARGE SCALE GENOMIC DNA]</scope>
    <source>
        <strain evidence="5">DSM 1968</strain>
    </source>
</reference>
<dbReference type="InterPro" id="IPR046450">
    <property type="entry name" value="PA_dom_sf"/>
</dbReference>
<feature type="compositionally biased region" description="Low complexity" evidence="1">
    <location>
        <begin position="23"/>
        <end position="38"/>
    </location>
</feature>
<protein>
    <submittedName>
        <fullName evidence="4">Zn-dependent exopeptidase</fullName>
    </submittedName>
</protein>
<organism evidence="4 5">
    <name type="scientific">Ascoidea rubescens DSM 1968</name>
    <dbReference type="NCBI Taxonomy" id="1344418"/>
    <lineage>
        <taxon>Eukaryota</taxon>
        <taxon>Fungi</taxon>
        <taxon>Dikarya</taxon>
        <taxon>Ascomycota</taxon>
        <taxon>Saccharomycotina</taxon>
        <taxon>Saccharomycetes</taxon>
        <taxon>Ascoideaceae</taxon>
        <taxon>Ascoidea</taxon>
    </lineage>
</organism>
<keyword evidence="2" id="KW-0472">Membrane</keyword>
<dbReference type="AlphaFoldDB" id="A0A1D2VN38"/>
<dbReference type="Gene3D" id="3.50.30.30">
    <property type="match status" value="1"/>
</dbReference>
<accession>A0A1D2VN38</accession>
<feature type="compositionally biased region" description="Polar residues" evidence="1">
    <location>
        <begin position="1"/>
        <end position="21"/>
    </location>
</feature>
<feature type="transmembrane region" description="Helical" evidence="2">
    <location>
        <begin position="131"/>
        <end position="150"/>
    </location>
</feature>
<dbReference type="SUPFAM" id="SSF52025">
    <property type="entry name" value="PA domain"/>
    <property type="match status" value="1"/>
</dbReference>
<dbReference type="Gene3D" id="3.40.630.10">
    <property type="entry name" value="Zn peptidases"/>
    <property type="match status" value="1"/>
</dbReference>
<dbReference type="InterPro" id="IPR039373">
    <property type="entry name" value="Peptidase_M28B"/>
</dbReference>
<gene>
    <name evidence="4" type="ORF">ASCRUDRAFT_74443</name>
</gene>
<sequence length="918" mass="105293">MAHSYQQVPTDPPTYEQSRVHPTNLSHSSDDNSNTNNNNDDDDIFNISDSDSLNIEQFEIEEPLADSVSVSTQLLERANHASQVIRSSFNSKVINPVSRILDPIVGLFRYLSVKFDLYLSKIGNPLIMRRLLYIAFVSAIIYVIVTSGLYPSSYDLSDGNFTNKKVLYEHIQNSININSMQENLEYLSSVPHVAGTEGDLALARYINNIFKQDGLNPMEFNQVEAFINYPNESSLNLLSSDANDTLYQATLIEDYEIKQISDERNTDNNDNSGSDKKGNGKEDNDHKEMVFPDLAKKAFNYLSTDGQVTGKILYVNYGREIDFQLLNKNKINVGTSTQSVCFMKYGKIPVSSKLKISRNNGCDAIVIFDDPNNYSHLSTDEINNLNINKLIHKQMASNSNYATGDVLTPGWATTSSSMKLSWDQSNSNINIPIMPISLTDAHKFLSSIKGNGLKIDPSKDEMKDWNLKFKNLDDFETWTGDLNEKNLQAFFKSYSVKRDNHALWNVVGKIFGSEQSEKAIIIGAKRDSSCFGTINPNTGTAVLMELVKIYTKMTKIHGWKPLRTIYFISIDGSNYNFAGLTEWVEARLKEIRKEIYAYIDLSDAIGGQDLKISSHPAFSNLIMEVLQSVDEINQPDTSQKRNEERNGNEPHKKISDSFKKENICSLKEYKNYVPFLSYAGIPSIEIKYTNSKNGNIFENTCMDNFKNFEDLKIDPQMIYHRKLVEILSHLIVELVDDPLIPMDLNHYGQKLEDYLRDLDSYTHKLFEEYKSKSNKPDDQFPLNYNPLRNALTMIKKFGKEYLIWKKTWNEILLQEGNIEPSLLSIHRWKWNTKLCNYEKKLVDDNGYPNRPWYKNLLFGPSSDKPEIFNTDISPETEYEWWTFPTIRDAIDNYNWELAQKEVEKISRKLTEATNEFTI</sequence>
<dbReference type="GO" id="GO:0004180">
    <property type="term" value="F:carboxypeptidase activity"/>
    <property type="evidence" value="ECO:0007669"/>
    <property type="project" value="TreeGrafter"/>
</dbReference>
<feature type="domain" description="Transferrin receptor-like dimerisation" evidence="3">
    <location>
        <begin position="782"/>
        <end position="916"/>
    </location>
</feature>
<dbReference type="InterPro" id="IPR036757">
    <property type="entry name" value="TFR-like_dimer_dom_sf"/>
</dbReference>
<dbReference type="InParanoid" id="A0A1D2VN38"/>
<evidence type="ECO:0000313" key="4">
    <source>
        <dbReference type="EMBL" id="ODV63028.1"/>
    </source>
</evidence>
<dbReference type="GeneID" id="30966322"/>
<feature type="compositionally biased region" description="Basic and acidic residues" evidence="1">
    <location>
        <begin position="638"/>
        <end position="654"/>
    </location>
</feature>
<dbReference type="SUPFAM" id="SSF47672">
    <property type="entry name" value="Transferrin receptor-like dimerisation domain"/>
    <property type="match status" value="1"/>
</dbReference>
<dbReference type="Gene3D" id="1.20.930.40">
    <property type="entry name" value="Transferrin receptor-like, dimerisation domain"/>
    <property type="match status" value="1"/>
</dbReference>
<evidence type="ECO:0000256" key="1">
    <source>
        <dbReference type="SAM" id="MobiDB-lite"/>
    </source>
</evidence>
<evidence type="ECO:0000259" key="3">
    <source>
        <dbReference type="Pfam" id="PF04253"/>
    </source>
</evidence>
<dbReference type="FunCoup" id="A0A1D2VN38">
    <property type="interactions" value="23"/>
</dbReference>
<dbReference type="SUPFAM" id="SSF53187">
    <property type="entry name" value="Zn-dependent exopeptidases"/>
    <property type="match status" value="1"/>
</dbReference>
<dbReference type="OrthoDB" id="5841748at2759"/>
<feature type="region of interest" description="Disordered" evidence="1">
    <location>
        <begin position="632"/>
        <end position="654"/>
    </location>
</feature>
<evidence type="ECO:0000313" key="5">
    <source>
        <dbReference type="Proteomes" id="UP000095038"/>
    </source>
</evidence>
<evidence type="ECO:0000256" key="2">
    <source>
        <dbReference type="SAM" id="Phobius"/>
    </source>
</evidence>
<keyword evidence="2" id="KW-1133">Transmembrane helix</keyword>
<dbReference type="InterPro" id="IPR007365">
    <property type="entry name" value="TFR-like_dimer_dom"/>
</dbReference>
<name>A0A1D2VN38_9ASCO</name>
<feature type="region of interest" description="Disordered" evidence="1">
    <location>
        <begin position="1"/>
        <end position="45"/>
    </location>
</feature>
<feature type="region of interest" description="Disordered" evidence="1">
    <location>
        <begin position="261"/>
        <end position="286"/>
    </location>
</feature>
<dbReference type="EMBL" id="KV454476">
    <property type="protein sequence ID" value="ODV63028.1"/>
    <property type="molecule type" value="Genomic_DNA"/>
</dbReference>
<dbReference type="Proteomes" id="UP000095038">
    <property type="component" value="Unassembled WGS sequence"/>
</dbReference>
<dbReference type="PANTHER" id="PTHR10404:SF72">
    <property type="entry name" value="ZINC METALLOPROTEASE TRE2-RELATED"/>
    <property type="match status" value="1"/>
</dbReference>